<dbReference type="EMBL" id="AVOT02001117">
    <property type="protein sequence ID" value="MBW0465740.1"/>
    <property type="molecule type" value="Genomic_DNA"/>
</dbReference>
<gene>
    <name evidence="2" type="ORF">O181_005455</name>
</gene>
<evidence type="ECO:0000256" key="1">
    <source>
        <dbReference type="SAM" id="MobiDB-lite"/>
    </source>
</evidence>
<keyword evidence="3" id="KW-1185">Reference proteome</keyword>
<dbReference type="Proteomes" id="UP000765509">
    <property type="component" value="Unassembled WGS sequence"/>
</dbReference>
<sequence length="137" mass="15473">MNAILTESGSIQTIQNERETSIIENKGNLQGEDGLIDDTEELLPNSNQSSPTEAIDNTGVDFGTMGENLPNFSDETPQRPKVFPFGRRDSMSLASGRKERNFANYMNQNMQNMLSPLLVLIQHGQERAEEWDRIQRD</sequence>
<feature type="region of interest" description="Disordered" evidence="1">
    <location>
        <begin position="44"/>
        <end position="88"/>
    </location>
</feature>
<evidence type="ECO:0000313" key="3">
    <source>
        <dbReference type="Proteomes" id="UP000765509"/>
    </source>
</evidence>
<proteinExistence type="predicted"/>
<accession>A0A9Q3BIE6</accession>
<reference evidence="2" key="1">
    <citation type="submission" date="2021-03" db="EMBL/GenBank/DDBJ databases">
        <title>Draft genome sequence of rust myrtle Austropuccinia psidii MF-1, a brazilian biotype.</title>
        <authorList>
            <person name="Quecine M.C."/>
            <person name="Pachon D.M.R."/>
            <person name="Bonatelli M.L."/>
            <person name="Correr F.H."/>
            <person name="Franceschini L.M."/>
            <person name="Leite T.F."/>
            <person name="Margarido G.R.A."/>
            <person name="Almeida C.A."/>
            <person name="Ferrarezi J.A."/>
            <person name="Labate C.A."/>
        </authorList>
    </citation>
    <scope>NUCLEOTIDE SEQUENCE</scope>
    <source>
        <strain evidence="2">MF-1</strain>
    </source>
</reference>
<name>A0A9Q3BIE6_9BASI</name>
<comment type="caution">
    <text evidence="2">The sequence shown here is derived from an EMBL/GenBank/DDBJ whole genome shotgun (WGS) entry which is preliminary data.</text>
</comment>
<organism evidence="2 3">
    <name type="scientific">Austropuccinia psidii MF-1</name>
    <dbReference type="NCBI Taxonomy" id="1389203"/>
    <lineage>
        <taxon>Eukaryota</taxon>
        <taxon>Fungi</taxon>
        <taxon>Dikarya</taxon>
        <taxon>Basidiomycota</taxon>
        <taxon>Pucciniomycotina</taxon>
        <taxon>Pucciniomycetes</taxon>
        <taxon>Pucciniales</taxon>
        <taxon>Sphaerophragmiaceae</taxon>
        <taxon>Austropuccinia</taxon>
    </lineage>
</organism>
<protein>
    <submittedName>
        <fullName evidence="2">Uncharacterized protein</fullName>
    </submittedName>
</protein>
<evidence type="ECO:0000313" key="2">
    <source>
        <dbReference type="EMBL" id="MBW0465740.1"/>
    </source>
</evidence>
<dbReference type="AlphaFoldDB" id="A0A9Q3BIE6"/>